<keyword evidence="2" id="KW-1185">Reference proteome</keyword>
<reference evidence="1 2" key="1">
    <citation type="submission" date="2018-08" db="EMBL/GenBank/DDBJ databases">
        <authorList>
            <person name="Franke B.K."/>
            <person name="Bonilla J.A."/>
            <person name="Klyczek K."/>
            <person name="Garlena R.A."/>
            <person name="Russell D.A."/>
            <person name="Pope W.H."/>
            <person name="Jacobs-Sera D."/>
            <person name="Hatfull G.F."/>
        </authorList>
    </citation>
    <scope>NUCLEOTIDE SEQUENCE [LARGE SCALE GENOMIC DNA]</scope>
</reference>
<name>A0A386KP19_9CAUD</name>
<sequence>MTTFLRIDPETGQLIECGSRTVVCETAGCENVGISIEVADDPNGAVVCGPCGRWIIAPPTEQETPA</sequence>
<accession>A0A386KP19</accession>
<organism evidence="1 2">
    <name type="scientific">Microbacterium phage Efeko</name>
    <dbReference type="NCBI Taxonomy" id="2315704"/>
    <lineage>
        <taxon>Viruses</taxon>
        <taxon>Duplodnaviria</taxon>
        <taxon>Heunggongvirae</taxon>
        <taxon>Uroviricota</taxon>
        <taxon>Caudoviricetes</taxon>
        <taxon>Orlajensenviridae</taxon>
        <taxon>Pelczarvirinae</taxon>
        <taxon>Efekovirus</taxon>
        <taxon>Efekovirus efeko</taxon>
        <taxon>Efkovirus efeko</taxon>
    </lineage>
</organism>
<dbReference type="Proteomes" id="UP000282283">
    <property type="component" value="Genome"/>
</dbReference>
<evidence type="ECO:0000313" key="1">
    <source>
        <dbReference type="EMBL" id="AYD86263.1"/>
    </source>
</evidence>
<dbReference type="RefSeq" id="YP_009996829.1">
    <property type="nucleotide sequence ID" value="NC_052941.1"/>
</dbReference>
<evidence type="ECO:0000313" key="2">
    <source>
        <dbReference type="Proteomes" id="UP000282283"/>
    </source>
</evidence>
<dbReference type="KEGG" id="vg:62648753"/>
<gene>
    <name evidence="1" type="primary">17</name>
    <name evidence="1" type="ORF">SEA_EFEKO_17</name>
</gene>
<dbReference type="GeneID" id="62648753"/>
<proteinExistence type="predicted"/>
<dbReference type="EMBL" id="MH825700">
    <property type="protein sequence ID" value="AYD86263.1"/>
    <property type="molecule type" value="Genomic_DNA"/>
</dbReference>
<protein>
    <submittedName>
        <fullName evidence="1">Uncharacterized protein</fullName>
    </submittedName>
</protein>